<accession>A0A6G4XG40</accession>
<dbReference type="Gene3D" id="1.10.3720.10">
    <property type="entry name" value="MetI-like"/>
    <property type="match status" value="1"/>
</dbReference>
<evidence type="ECO:0000313" key="10">
    <source>
        <dbReference type="Proteomes" id="UP000481109"/>
    </source>
</evidence>
<dbReference type="InterPro" id="IPR035906">
    <property type="entry name" value="MetI-like_sf"/>
</dbReference>
<keyword evidence="5 7" id="KW-1133">Transmembrane helix</keyword>
<keyword evidence="2 7" id="KW-0813">Transport</keyword>
<evidence type="ECO:0000256" key="6">
    <source>
        <dbReference type="ARBA" id="ARBA00023136"/>
    </source>
</evidence>
<dbReference type="PANTHER" id="PTHR32243">
    <property type="entry name" value="MALTOSE TRANSPORT SYSTEM PERMEASE-RELATED"/>
    <property type="match status" value="1"/>
</dbReference>
<dbReference type="GO" id="GO:0055085">
    <property type="term" value="P:transmembrane transport"/>
    <property type="evidence" value="ECO:0007669"/>
    <property type="project" value="InterPro"/>
</dbReference>
<evidence type="ECO:0000313" key="9">
    <source>
        <dbReference type="EMBL" id="NGO76526.1"/>
    </source>
</evidence>
<name>A0A6G4XG40_9ACTN</name>
<dbReference type="Pfam" id="PF00528">
    <property type="entry name" value="BPD_transp_1"/>
    <property type="match status" value="1"/>
</dbReference>
<feature type="domain" description="ABC transmembrane type-1" evidence="8">
    <location>
        <begin position="82"/>
        <end position="273"/>
    </location>
</feature>
<evidence type="ECO:0000256" key="2">
    <source>
        <dbReference type="ARBA" id="ARBA00022448"/>
    </source>
</evidence>
<keyword evidence="10" id="KW-1185">Reference proteome</keyword>
<dbReference type="Proteomes" id="UP000481109">
    <property type="component" value="Unassembled WGS sequence"/>
</dbReference>
<comment type="subcellular location">
    <subcellularLocation>
        <location evidence="1 7">Cell membrane</location>
        <topology evidence="1 7">Multi-pass membrane protein</topology>
    </subcellularLocation>
</comment>
<dbReference type="SUPFAM" id="SSF161098">
    <property type="entry name" value="MetI-like"/>
    <property type="match status" value="1"/>
</dbReference>
<evidence type="ECO:0000256" key="1">
    <source>
        <dbReference type="ARBA" id="ARBA00004651"/>
    </source>
</evidence>
<feature type="transmembrane region" description="Helical" evidence="7">
    <location>
        <begin position="252"/>
        <end position="273"/>
    </location>
</feature>
<dbReference type="AlphaFoldDB" id="A0A6G4XG40"/>
<keyword evidence="6 7" id="KW-0472">Membrane</keyword>
<protein>
    <submittedName>
        <fullName evidence="9">Carbohydrate ABC transporter permease</fullName>
    </submittedName>
</protein>
<evidence type="ECO:0000256" key="4">
    <source>
        <dbReference type="ARBA" id="ARBA00022692"/>
    </source>
</evidence>
<sequence length="288" mass="30899">MPARRRSRHVGEGITRPTLGVAGKLSLAVLGLFGLLPVYWLVATAFMQREDVFSKDRPFFPFNPTLDNFGAFFEDTALLSALGNSVIVSAGTAAVSVLVAGLMAYSLSKFRYRGRNLFMVMFLVGQLVPGVLLLVSLYLMFSAAGLLYTYTAVVLAFTTFTLPLTVFLLKGIIDGLPDEIIEAAKVDGLSNLAILFRIIFPLITPGLVTAGMFAFMRGWSDLLFALTLAGPDKQTLPVGMTTAFIHEGSGDWPALMAASVITSLPLALIFIALQRYFVSGLAAGAVKG</sequence>
<evidence type="ECO:0000256" key="5">
    <source>
        <dbReference type="ARBA" id="ARBA00022989"/>
    </source>
</evidence>
<evidence type="ECO:0000256" key="7">
    <source>
        <dbReference type="RuleBase" id="RU363032"/>
    </source>
</evidence>
<keyword evidence="4 7" id="KW-0812">Transmembrane</keyword>
<feature type="transmembrane region" description="Helical" evidence="7">
    <location>
        <begin position="117"/>
        <end position="141"/>
    </location>
</feature>
<feature type="transmembrane region" description="Helical" evidence="7">
    <location>
        <begin position="194"/>
        <end position="216"/>
    </location>
</feature>
<feature type="transmembrane region" description="Helical" evidence="7">
    <location>
        <begin position="86"/>
        <end position="105"/>
    </location>
</feature>
<dbReference type="InterPro" id="IPR000515">
    <property type="entry name" value="MetI-like"/>
</dbReference>
<organism evidence="9 10">
    <name type="scientific">Streptomyces mesophilus</name>
    <dbReference type="NCBI Taxonomy" id="1775132"/>
    <lineage>
        <taxon>Bacteria</taxon>
        <taxon>Bacillati</taxon>
        <taxon>Actinomycetota</taxon>
        <taxon>Actinomycetes</taxon>
        <taxon>Kitasatosporales</taxon>
        <taxon>Streptomycetaceae</taxon>
        <taxon>Streptomyces</taxon>
    </lineage>
</organism>
<dbReference type="GO" id="GO:0005886">
    <property type="term" value="C:plasma membrane"/>
    <property type="evidence" value="ECO:0007669"/>
    <property type="project" value="UniProtKB-SubCell"/>
</dbReference>
<proteinExistence type="inferred from homology"/>
<gene>
    <name evidence="9" type="ORF">G6045_12760</name>
</gene>
<dbReference type="InterPro" id="IPR050901">
    <property type="entry name" value="BP-dep_ABC_trans_perm"/>
</dbReference>
<feature type="transmembrane region" description="Helical" evidence="7">
    <location>
        <begin position="21"/>
        <end position="42"/>
    </location>
</feature>
<comment type="caution">
    <text evidence="9">The sequence shown here is derived from an EMBL/GenBank/DDBJ whole genome shotgun (WGS) entry which is preliminary data.</text>
</comment>
<dbReference type="PANTHER" id="PTHR32243:SF18">
    <property type="entry name" value="INNER MEMBRANE ABC TRANSPORTER PERMEASE PROTEIN YCJP"/>
    <property type="match status" value="1"/>
</dbReference>
<keyword evidence="3" id="KW-1003">Cell membrane</keyword>
<reference evidence="9 10" key="1">
    <citation type="submission" date="2020-02" db="EMBL/GenBank/DDBJ databases">
        <title>Whole-genome analyses of novel actinobacteria.</title>
        <authorList>
            <person name="Sahin N."/>
            <person name="Tokatli A."/>
        </authorList>
    </citation>
    <scope>NUCLEOTIDE SEQUENCE [LARGE SCALE GENOMIC DNA]</scope>
    <source>
        <strain evidence="9 10">YC504</strain>
    </source>
</reference>
<evidence type="ECO:0000259" key="8">
    <source>
        <dbReference type="PROSITE" id="PS50928"/>
    </source>
</evidence>
<evidence type="ECO:0000256" key="3">
    <source>
        <dbReference type="ARBA" id="ARBA00022475"/>
    </source>
</evidence>
<dbReference type="CDD" id="cd06261">
    <property type="entry name" value="TM_PBP2"/>
    <property type="match status" value="1"/>
</dbReference>
<feature type="transmembrane region" description="Helical" evidence="7">
    <location>
        <begin position="147"/>
        <end position="173"/>
    </location>
</feature>
<dbReference type="EMBL" id="JAAKZW010000038">
    <property type="protein sequence ID" value="NGO76526.1"/>
    <property type="molecule type" value="Genomic_DNA"/>
</dbReference>
<dbReference type="PROSITE" id="PS50928">
    <property type="entry name" value="ABC_TM1"/>
    <property type="match status" value="1"/>
</dbReference>
<comment type="similarity">
    <text evidence="7">Belongs to the binding-protein-dependent transport system permease family.</text>
</comment>